<organism evidence="2 3">
    <name type="scientific">Pseudofrankia asymbiotica</name>
    <dbReference type="NCBI Taxonomy" id="1834516"/>
    <lineage>
        <taxon>Bacteria</taxon>
        <taxon>Bacillati</taxon>
        <taxon>Actinomycetota</taxon>
        <taxon>Actinomycetes</taxon>
        <taxon>Frankiales</taxon>
        <taxon>Frankiaceae</taxon>
        <taxon>Pseudofrankia</taxon>
    </lineage>
</organism>
<accession>A0A1V2IA27</accession>
<dbReference type="PROSITE" id="PS50943">
    <property type="entry name" value="HTH_CROC1"/>
    <property type="match status" value="1"/>
</dbReference>
<dbReference type="Gene3D" id="1.10.260.40">
    <property type="entry name" value="lambda repressor-like DNA-binding domains"/>
    <property type="match status" value="1"/>
</dbReference>
<evidence type="ECO:0000259" key="1">
    <source>
        <dbReference type="PROSITE" id="PS50943"/>
    </source>
</evidence>
<feature type="domain" description="HTH cro/C1-type" evidence="1">
    <location>
        <begin position="24"/>
        <end position="79"/>
    </location>
</feature>
<dbReference type="InterPro" id="IPR010982">
    <property type="entry name" value="Lambda_DNA-bd_dom_sf"/>
</dbReference>
<dbReference type="OrthoDB" id="3831424at2"/>
<dbReference type="GO" id="GO:0003677">
    <property type="term" value="F:DNA binding"/>
    <property type="evidence" value="ECO:0007669"/>
    <property type="project" value="InterPro"/>
</dbReference>
<dbReference type="CDD" id="cd00093">
    <property type="entry name" value="HTH_XRE"/>
    <property type="match status" value="1"/>
</dbReference>
<sequence length="507" mass="55834">MTGQTWLWTPPRPTPAPVGVGQLLRAYRQAHGLTQQQLADQLGFDQSYVSKVESGRRAIHDISTLRHIARHLDLSPEDVGLAPGTLSDRRRDAARDAFTEQAAASQRAWRVTRDTLNRNRIKLAKAASGLYPETYRLFPGLLARPGWVWPRPLDIDEVGLRWADDVPEPVLTGGEPETDGARPLIADGGPYVRYQRYTRAMRDLDRPTLFENRLSFRLVDIASDEDAPRRLTGGVARPGGGDAGRPMLTFGHTTYFDPVDVCETVAHETAAAMMSGGLAWPSLPFRRRVGDPFDLASRPVLPSINTLTIRADRDSASFLLHRRSAGSVATAGGVYHVIPAGVFQPSGITPFHHRADFDLWRNIMRELSEELLGNTEHDGNSSAPIDYDADEPFRTFDEARRDGRVRVSCFGVGVDALTLFAEILTVVVIEADTFDALFADMVHSNAEGTVVSAGPHRAVAEGIPFTYATLRRLIDSEPLAPAAAACLELAWRHREQLMPGLRLRAAS</sequence>
<dbReference type="Pfam" id="PF13560">
    <property type="entry name" value="HTH_31"/>
    <property type="match status" value="1"/>
</dbReference>
<name>A0A1V2IA27_9ACTN</name>
<dbReference type="EMBL" id="MOMC01000031">
    <property type="protein sequence ID" value="ONH29774.1"/>
    <property type="molecule type" value="Genomic_DNA"/>
</dbReference>
<comment type="caution">
    <text evidence="2">The sequence shown here is derived from an EMBL/GenBank/DDBJ whole genome shotgun (WGS) entry which is preliminary data.</text>
</comment>
<evidence type="ECO:0000313" key="3">
    <source>
        <dbReference type="Proteomes" id="UP000188929"/>
    </source>
</evidence>
<proteinExistence type="predicted"/>
<dbReference type="STRING" id="1834516.BL253_16150"/>
<reference evidence="3" key="1">
    <citation type="submission" date="2016-10" db="EMBL/GenBank/DDBJ databases">
        <title>Frankia sp. NRRL B-16386 Genome sequencing.</title>
        <authorList>
            <person name="Ghodhbane-Gtari F."/>
            <person name="Swanson E."/>
            <person name="Gueddou A."/>
            <person name="Hezbri K."/>
            <person name="Ktari K."/>
            <person name="Nouioui I."/>
            <person name="Morris K."/>
            <person name="Simpson S."/>
            <person name="Abebe-Akele F."/>
            <person name="Thomas K."/>
            <person name="Gtari M."/>
            <person name="Tisa L.S."/>
        </authorList>
    </citation>
    <scope>NUCLEOTIDE SEQUENCE [LARGE SCALE GENOMIC DNA]</scope>
    <source>
        <strain evidence="3">NRRL B-16386</strain>
    </source>
</reference>
<gene>
    <name evidence="2" type="ORF">BL253_16150</name>
</gene>
<dbReference type="Proteomes" id="UP000188929">
    <property type="component" value="Unassembled WGS sequence"/>
</dbReference>
<keyword evidence="3" id="KW-1185">Reference proteome</keyword>
<dbReference type="SMART" id="SM00530">
    <property type="entry name" value="HTH_XRE"/>
    <property type="match status" value="1"/>
</dbReference>
<protein>
    <submittedName>
        <fullName evidence="2">Transcriptional regulator</fullName>
    </submittedName>
</protein>
<dbReference type="AlphaFoldDB" id="A0A1V2IA27"/>
<dbReference type="RefSeq" id="WP_076817843.1">
    <property type="nucleotide sequence ID" value="NZ_MOMC01000031.1"/>
</dbReference>
<dbReference type="InterPro" id="IPR001387">
    <property type="entry name" value="Cro/C1-type_HTH"/>
</dbReference>
<dbReference type="SUPFAM" id="SSF47413">
    <property type="entry name" value="lambda repressor-like DNA-binding domains"/>
    <property type="match status" value="1"/>
</dbReference>
<evidence type="ECO:0000313" key="2">
    <source>
        <dbReference type="EMBL" id="ONH29774.1"/>
    </source>
</evidence>